<evidence type="ECO:0000259" key="2">
    <source>
        <dbReference type="SMART" id="SM00382"/>
    </source>
</evidence>
<dbReference type="InterPro" id="IPR049945">
    <property type="entry name" value="AAA_22"/>
</dbReference>
<dbReference type="Gene3D" id="3.40.50.300">
    <property type="entry name" value="P-loop containing nucleotide triphosphate hydrolases"/>
    <property type="match status" value="1"/>
</dbReference>
<organism evidence="3">
    <name type="scientific">hydrothermal vent metagenome</name>
    <dbReference type="NCBI Taxonomy" id="652676"/>
    <lineage>
        <taxon>unclassified sequences</taxon>
        <taxon>metagenomes</taxon>
        <taxon>ecological metagenomes</taxon>
    </lineage>
</organism>
<dbReference type="PANTHER" id="PTHR35894:SF7">
    <property type="entry name" value="GENERAL SECRETION PATHWAY PROTEIN A-RELATED"/>
    <property type="match status" value="1"/>
</dbReference>
<dbReference type="AlphaFoldDB" id="A0A3B0YJE7"/>
<evidence type="ECO:0000256" key="1">
    <source>
        <dbReference type="SAM" id="Phobius"/>
    </source>
</evidence>
<accession>A0A3B0YJE7</accession>
<dbReference type="InterPro" id="IPR052026">
    <property type="entry name" value="ExeA_AAA_ATPase_DNA-bind"/>
</dbReference>
<sequence length="300" mass="33549">MYLDYFGLNEPPFTLTPDTEFFFDSGSHREALNVLRVALQGGEGFIKVTGEVGTGKTLICRKLLGLLDSNYVTAYIPNPFLNPTALRMALAEELSIQFARNIGQHRLLGLITEKLIEYTTQGKQVVLLLDEAQAMPDETLEALRLLTNLETEKRKLMQVVLFGQPELDQRLAQKKLRQLRQRIVFSYQLDALDRRTVGDYVSHRLGIAGCSRRNLFTPRALKQVHRASRGIPRLVNLLSHKALMAAYGAGATSISPAHIRLAARDTEDTRKPRPRWLTLASGFLGVLALTSASLLYAYGL</sequence>
<dbReference type="Pfam" id="PF13401">
    <property type="entry name" value="AAA_22"/>
    <property type="match status" value="1"/>
</dbReference>
<feature type="transmembrane region" description="Helical" evidence="1">
    <location>
        <begin position="276"/>
        <end position="298"/>
    </location>
</feature>
<dbReference type="InterPro" id="IPR027417">
    <property type="entry name" value="P-loop_NTPase"/>
</dbReference>
<reference evidence="3" key="1">
    <citation type="submission" date="2018-06" db="EMBL/GenBank/DDBJ databases">
        <authorList>
            <person name="Zhirakovskaya E."/>
        </authorList>
    </citation>
    <scope>NUCLEOTIDE SEQUENCE</scope>
</reference>
<dbReference type="PANTHER" id="PTHR35894">
    <property type="entry name" value="GENERAL SECRETION PATHWAY PROTEIN A-RELATED"/>
    <property type="match status" value="1"/>
</dbReference>
<dbReference type="EMBL" id="UOFN01000056">
    <property type="protein sequence ID" value="VAW76253.1"/>
    <property type="molecule type" value="Genomic_DNA"/>
</dbReference>
<keyword evidence="1" id="KW-0812">Transmembrane</keyword>
<dbReference type="GO" id="GO:0016887">
    <property type="term" value="F:ATP hydrolysis activity"/>
    <property type="evidence" value="ECO:0007669"/>
    <property type="project" value="InterPro"/>
</dbReference>
<dbReference type="SMART" id="SM00382">
    <property type="entry name" value="AAA"/>
    <property type="match status" value="1"/>
</dbReference>
<feature type="domain" description="AAA+ ATPase" evidence="2">
    <location>
        <begin position="42"/>
        <end position="211"/>
    </location>
</feature>
<proteinExistence type="predicted"/>
<gene>
    <name evidence="3" type="ORF">MNBD_GAMMA15-1608</name>
</gene>
<dbReference type="SUPFAM" id="SSF52540">
    <property type="entry name" value="P-loop containing nucleoside triphosphate hydrolases"/>
    <property type="match status" value="1"/>
</dbReference>
<evidence type="ECO:0000313" key="3">
    <source>
        <dbReference type="EMBL" id="VAW76253.1"/>
    </source>
</evidence>
<dbReference type="InterPro" id="IPR003593">
    <property type="entry name" value="AAA+_ATPase"/>
</dbReference>
<protein>
    <submittedName>
        <fullName evidence="3">MSHA biogenesis protein MshM</fullName>
    </submittedName>
</protein>
<keyword evidence="1" id="KW-0472">Membrane</keyword>
<keyword evidence="1" id="KW-1133">Transmembrane helix</keyword>
<dbReference type="CDD" id="cd00009">
    <property type="entry name" value="AAA"/>
    <property type="match status" value="1"/>
</dbReference>
<name>A0A3B0YJE7_9ZZZZ</name>